<sequence length="297" mass="31263">MIRHLTLALAATTALASAATAEFRETARKLSADHGESVVWLSVLAKTSMSAEGDVPANLKNMLAAQEKEDKSEATGTVVDASGLIVTALGSIDKSSMVDGQTFPTPQGPVKLKASSEIKEVKVITADGSEVPADLVLKDEDLGLAFIKVRSESDEAKGVEFKAIDLANSSPGQLLDECVALGRMDEAMNREPSLISTEITGLTTKPRTFYRVPNETIGCPVFLGNGKLLGISVLRQGKASSARTGQIQISPVILPAADVAKIAAQAKEAKPVEATPEEAKKEEAPQDEKLPAEKDGE</sequence>
<dbReference type="GO" id="GO:0008233">
    <property type="term" value="F:peptidase activity"/>
    <property type="evidence" value="ECO:0007669"/>
    <property type="project" value="UniProtKB-KW"/>
</dbReference>
<keyword evidence="3" id="KW-0378">Hydrolase</keyword>
<dbReference type="Pfam" id="PF13365">
    <property type="entry name" value="Trypsin_2"/>
    <property type="match status" value="1"/>
</dbReference>
<dbReference type="EMBL" id="JAPDDR010000003">
    <property type="protein sequence ID" value="MCW1913207.1"/>
    <property type="molecule type" value="Genomic_DNA"/>
</dbReference>
<comment type="caution">
    <text evidence="3">The sequence shown here is derived from an EMBL/GenBank/DDBJ whole genome shotgun (WGS) entry which is preliminary data.</text>
</comment>
<dbReference type="Proteomes" id="UP001165653">
    <property type="component" value="Unassembled WGS sequence"/>
</dbReference>
<feature type="chain" id="PRO_5045996414" evidence="2">
    <location>
        <begin position="19"/>
        <end position="297"/>
    </location>
</feature>
<name>A0ABT3G036_9BACT</name>
<dbReference type="GO" id="GO:0006508">
    <property type="term" value="P:proteolysis"/>
    <property type="evidence" value="ECO:0007669"/>
    <property type="project" value="UniProtKB-KW"/>
</dbReference>
<evidence type="ECO:0000256" key="2">
    <source>
        <dbReference type="SAM" id="SignalP"/>
    </source>
</evidence>
<dbReference type="InterPro" id="IPR043504">
    <property type="entry name" value="Peptidase_S1_PA_chymotrypsin"/>
</dbReference>
<keyword evidence="3" id="KW-0645">Protease</keyword>
<feature type="signal peptide" evidence="2">
    <location>
        <begin position="1"/>
        <end position="18"/>
    </location>
</feature>
<evidence type="ECO:0000313" key="4">
    <source>
        <dbReference type="Proteomes" id="UP001165653"/>
    </source>
</evidence>
<dbReference type="InterPro" id="IPR009003">
    <property type="entry name" value="Peptidase_S1_PA"/>
</dbReference>
<dbReference type="SUPFAM" id="SSF50494">
    <property type="entry name" value="Trypsin-like serine proteases"/>
    <property type="match status" value="1"/>
</dbReference>
<accession>A0ABT3G036</accession>
<keyword evidence="2" id="KW-0732">Signal</keyword>
<protein>
    <submittedName>
        <fullName evidence="3">Serine protease</fullName>
    </submittedName>
</protein>
<organism evidence="3 4">
    <name type="scientific">Luteolibacter rhizosphaerae</name>
    <dbReference type="NCBI Taxonomy" id="2989719"/>
    <lineage>
        <taxon>Bacteria</taxon>
        <taxon>Pseudomonadati</taxon>
        <taxon>Verrucomicrobiota</taxon>
        <taxon>Verrucomicrobiia</taxon>
        <taxon>Verrucomicrobiales</taxon>
        <taxon>Verrucomicrobiaceae</taxon>
        <taxon>Luteolibacter</taxon>
    </lineage>
</organism>
<feature type="region of interest" description="Disordered" evidence="1">
    <location>
        <begin position="265"/>
        <end position="297"/>
    </location>
</feature>
<dbReference type="RefSeq" id="WP_264512428.1">
    <property type="nucleotide sequence ID" value="NZ_JAPDDR010000003.1"/>
</dbReference>
<evidence type="ECO:0000256" key="1">
    <source>
        <dbReference type="SAM" id="MobiDB-lite"/>
    </source>
</evidence>
<evidence type="ECO:0000313" key="3">
    <source>
        <dbReference type="EMBL" id="MCW1913207.1"/>
    </source>
</evidence>
<gene>
    <name evidence="3" type="ORF">OJ996_06470</name>
</gene>
<keyword evidence="4" id="KW-1185">Reference proteome</keyword>
<reference evidence="3" key="1">
    <citation type="submission" date="2022-10" db="EMBL/GenBank/DDBJ databases">
        <title>Luteolibacter sp. GHJ8, whole genome shotgun sequencing project.</title>
        <authorList>
            <person name="Zhao G."/>
            <person name="Shen L."/>
        </authorList>
    </citation>
    <scope>NUCLEOTIDE SEQUENCE</scope>
    <source>
        <strain evidence="3">GHJ8</strain>
    </source>
</reference>
<dbReference type="Gene3D" id="2.40.10.10">
    <property type="entry name" value="Trypsin-like serine proteases"/>
    <property type="match status" value="1"/>
</dbReference>
<feature type="compositionally biased region" description="Basic and acidic residues" evidence="1">
    <location>
        <begin position="267"/>
        <end position="297"/>
    </location>
</feature>
<proteinExistence type="predicted"/>